<evidence type="ECO:0000256" key="6">
    <source>
        <dbReference type="RuleBase" id="RU363053"/>
    </source>
</evidence>
<protein>
    <recommendedName>
        <fullName evidence="9">Mpv17-like protein 2</fullName>
    </recommendedName>
</protein>
<gene>
    <name evidence="7" type="ORF">NQ318_017668</name>
</gene>
<dbReference type="GO" id="GO:0016020">
    <property type="term" value="C:membrane"/>
    <property type="evidence" value="ECO:0007669"/>
    <property type="project" value="UniProtKB-SubCell"/>
</dbReference>
<comment type="subcellular location">
    <subcellularLocation>
        <location evidence="1">Membrane</location>
        <topology evidence="1">Multi-pass membrane protein</topology>
    </subcellularLocation>
</comment>
<accession>A0AAV8XCM8</accession>
<evidence type="ECO:0000256" key="4">
    <source>
        <dbReference type="ARBA" id="ARBA00022989"/>
    </source>
</evidence>
<keyword evidence="4 6" id="KW-1133">Transmembrane helix</keyword>
<feature type="transmembrane region" description="Helical" evidence="6">
    <location>
        <begin position="112"/>
        <end position="131"/>
    </location>
</feature>
<reference evidence="7" key="1">
    <citation type="journal article" date="2023" name="Insect Mol. Biol.">
        <title>Genome sequencing provides insights into the evolution of gene families encoding plant cell wall-degrading enzymes in longhorned beetles.</title>
        <authorList>
            <person name="Shin N.R."/>
            <person name="Okamura Y."/>
            <person name="Kirsch R."/>
            <person name="Pauchet Y."/>
        </authorList>
    </citation>
    <scope>NUCLEOTIDE SEQUENCE</scope>
    <source>
        <strain evidence="7">AMC_N1</strain>
    </source>
</reference>
<dbReference type="GO" id="GO:0061668">
    <property type="term" value="P:mitochondrial ribosome assembly"/>
    <property type="evidence" value="ECO:0007669"/>
    <property type="project" value="TreeGrafter"/>
</dbReference>
<evidence type="ECO:0000256" key="1">
    <source>
        <dbReference type="ARBA" id="ARBA00004141"/>
    </source>
</evidence>
<keyword evidence="3 6" id="KW-0812">Transmembrane</keyword>
<dbReference type="EMBL" id="JAPWTK010000835">
    <property type="protein sequence ID" value="KAJ8935775.1"/>
    <property type="molecule type" value="Genomic_DNA"/>
</dbReference>
<dbReference type="Proteomes" id="UP001162162">
    <property type="component" value="Unassembled WGS sequence"/>
</dbReference>
<evidence type="ECO:0000256" key="2">
    <source>
        <dbReference type="ARBA" id="ARBA00006824"/>
    </source>
</evidence>
<evidence type="ECO:0000256" key="3">
    <source>
        <dbReference type="ARBA" id="ARBA00022692"/>
    </source>
</evidence>
<evidence type="ECO:0000256" key="5">
    <source>
        <dbReference type="ARBA" id="ARBA00023136"/>
    </source>
</evidence>
<evidence type="ECO:0000313" key="7">
    <source>
        <dbReference type="EMBL" id="KAJ8935775.1"/>
    </source>
</evidence>
<comment type="similarity">
    <text evidence="2 6">Belongs to the peroxisomal membrane protein PXMP2/4 family.</text>
</comment>
<evidence type="ECO:0000313" key="8">
    <source>
        <dbReference type="Proteomes" id="UP001162162"/>
    </source>
</evidence>
<proteinExistence type="inferred from homology"/>
<comment type="caution">
    <text evidence="7">The sequence shown here is derived from an EMBL/GenBank/DDBJ whole genome shotgun (WGS) entry which is preliminary data.</text>
</comment>
<dbReference type="AlphaFoldDB" id="A0AAV8XCM8"/>
<dbReference type="InterPro" id="IPR007248">
    <property type="entry name" value="Mpv17_PMP22"/>
</dbReference>
<name>A0AAV8XCM8_9CUCU</name>
<dbReference type="PANTHER" id="PTHR11266:SF81">
    <property type="entry name" value="GH12661P-RELATED"/>
    <property type="match status" value="1"/>
</dbReference>
<dbReference type="GO" id="GO:0005739">
    <property type="term" value="C:mitochondrion"/>
    <property type="evidence" value="ECO:0007669"/>
    <property type="project" value="TreeGrafter"/>
</dbReference>
<evidence type="ECO:0008006" key="9">
    <source>
        <dbReference type="Google" id="ProtNLM"/>
    </source>
</evidence>
<keyword evidence="5 6" id="KW-0472">Membrane</keyword>
<feature type="transmembrane region" description="Helical" evidence="6">
    <location>
        <begin position="184"/>
        <end position="201"/>
    </location>
</feature>
<sequence length="206" mass="24446">MFKLPTCLRVLVRHISTSSSRKSPIRSGFRKAFGKHLLLTNIFSSGILMFIGDICQQEFEYRRKKLPERYNYGRLTRMFLTGMALGPPQHYFYDWLAKQMPEKNMKTISKKLILDQLLMSPLSIAIFFYSMCSMEMKPFLLCTEEFKDKFVEVYLVVYMRTVDLLIGPPTQFINFHYVPVKYQVFYVNVVTMLFDIYLSYVKHKDE</sequence>
<keyword evidence="8" id="KW-1185">Reference proteome</keyword>
<dbReference type="Pfam" id="PF04117">
    <property type="entry name" value="Mpv17_PMP22"/>
    <property type="match status" value="1"/>
</dbReference>
<organism evidence="7 8">
    <name type="scientific">Aromia moschata</name>
    <dbReference type="NCBI Taxonomy" id="1265417"/>
    <lineage>
        <taxon>Eukaryota</taxon>
        <taxon>Metazoa</taxon>
        <taxon>Ecdysozoa</taxon>
        <taxon>Arthropoda</taxon>
        <taxon>Hexapoda</taxon>
        <taxon>Insecta</taxon>
        <taxon>Pterygota</taxon>
        <taxon>Neoptera</taxon>
        <taxon>Endopterygota</taxon>
        <taxon>Coleoptera</taxon>
        <taxon>Polyphaga</taxon>
        <taxon>Cucujiformia</taxon>
        <taxon>Chrysomeloidea</taxon>
        <taxon>Cerambycidae</taxon>
        <taxon>Cerambycinae</taxon>
        <taxon>Callichromatini</taxon>
        <taxon>Aromia</taxon>
    </lineage>
</organism>
<dbReference type="PANTHER" id="PTHR11266">
    <property type="entry name" value="PEROXISOMAL MEMBRANE PROTEIN 2, PXMP2 MPV17"/>
    <property type="match status" value="1"/>
</dbReference>